<evidence type="ECO:0000256" key="3">
    <source>
        <dbReference type="ARBA" id="ARBA00022722"/>
    </source>
</evidence>
<protein>
    <recommendedName>
        <fullName evidence="8">PIN domain-containing protein</fullName>
    </recommendedName>
</protein>
<dbReference type="InterPro" id="IPR050556">
    <property type="entry name" value="Type_II_TA_system_RNase"/>
</dbReference>
<evidence type="ECO:0000256" key="1">
    <source>
        <dbReference type="ARBA" id="ARBA00001946"/>
    </source>
</evidence>
<organism evidence="9">
    <name type="scientific">uncultured spirochete</name>
    <dbReference type="NCBI Taxonomy" id="156406"/>
    <lineage>
        <taxon>Bacteria</taxon>
        <taxon>Pseudomonadati</taxon>
        <taxon>Spirochaetota</taxon>
        <taxon>Spirochaetia</taxon>
        <taxon>Spirochaetales</taxon>
        <taxon>environmental samples</taxon>
    </lineage>
</organism>
<dbReference type="AlphaFoldDB" id="A0A3P3XGF8"/>
<keyword evidence="5" id="KW-0378">Hydrolase</keyword>
<evidence type="ECO:0000256" key="6">
    <source>
        <dbReference type="ARBA" id="ARBA00022842"/>
    </source>
</evidence>
<dbReference type="PANTHER" id="PTHR33653">
    <property type="entry name" value="RIBONUCLEASE VAPC2"/>
    <property type="match status" value="1"/>
</dbReference>
<dbReference type="Pfam" id="PF01850">
    <property type="entry name" value="PIN"/>
    <property type="match status" value="1"/>
</dbReference>
<gene>
    <name evidence="9" type="ORF">SPIROBIBN47_170018</name>
</gene>
<dbReference type="InterPro" id="IPR002716">
    <property type="entry name" value="PIN_dom"/>
</dbReference>
<feature type="domain" description="PIN" evidence="8">
    <location>
        <begin position="4"/>
        <end position="126"/>
    </location>
</feature>
<reference evidence="9" key="1">
    <citation type="submission" date="2017-02" db="EMBL/GenBank/DDBJ databases">
        <authorList>
            <person name="Regsiter A."/>
            <person name="William W."/>
        </authorList>
    </citation>
    <scope>NUCLEOTIDE SEQUENCE</scope>
    <source>
        <strain evidence="9">Bib</strain>
    </source>
</reference>
<dbReference type="GO" id="GO:0046872">
    <property type="term" value="F:metal ion binding"/>
    <property type="evidence" value="ECO:0007669"/>
    <property type="project" value="UniProtKB-KW"/>
</dbReference>
<evidence type="ECO:0000259" key="8">
    <source>
        <dbReference type="Pfam" id="PF01850"/>
    </source>
</evidence>
<dbReference type="EMBL" id="FWDM01000009">
    <property type="protein sequence ID" value="SLM11055.1"/>
    <property type="molecule type" value="Genomic_DNA"/>
</dbReference>
<evidence type="ECO:0000256" key="4">
    <source>
        <dbReference type="ARBA" id="ARBA00022723"/>
    </source>
</evidence>
<proteinExistence type="inferred from homology"/>
<dbReference type="PANTHER" id="PTHR33653:SF1">
    <property type="entry name" value="RIBONUCLEASE VAPC2"/>
    <property type="match status" value="1"/>
</dbReference>
<comment type="cofactor">
    <cofactor evidence="1">
        <name>Mg(2+)</name>
        <dbReference type="ChEBI" id="CHEBI:18420"/>
    </cofactor>
</comment>
<keyword evidence="4" id="KW-0479">Metal-binding</keyword>
<evidence type="ECO:0000256" key="5">
    <source>
        <dbReference type="ARBA" id="ARBA00022801"/>
    </source>
</evidence>
<keyword evidence="6" id="KW-0460">Magnesium</keyword>
<keyword evidence="2" id="KW-1277">Toxin-antitoxin system</keyword>
<comment type="similarity">
    <text evidence="7">Belongs to the PINc/VapC protein family.</text>
</comment>
<evidence type="ECO:0000256" key="7">
    <source>
        <dbReference type="ARBA" id="ARBA00038093"/>
    </source>
</evidence>
<sequence>MKRVLVDTSVWSLALRKKEWTKEEQLVVDHLSKLIRNLNVVLIGPIRQEILSGISQKEKFDLLKEKLSIFEDHAIDMHDYELAAEFYNECRHHGIQGSHIDYLLCAFAVNHDLTIFTLDKDFQNYKEYLNIQLENFV</sequence>
<keyword evidence="3" id="KW-0540">Nuclease</keyword>
<dbReference type="SUPFAM" id="SSF88723">
    <property type="entry name" value="PIN domain-like"/>
    <property type="match status" value="1"/>
</dbReference>
<name>A0A3P3XGF8_9SPIR</name>
<accession>A0A3P3XGF8</accession>
<dbReference type="GO" id="GO:0016787">
    <property type="term" value="F:hydrolase activity"/>
    <property type="evidence" value="ECO:0007669"/>
    <property type="project" value="UniProtKB-KW"/>
</dbReference>
<evidence type="ECO:0000256" key="2">
    <source>
        <dbReference type="ARBA" id="ARBA00022649"/>
    </source>
</evidence>
<dbReference type="Gene3D" id="3.40.50.1010">
    <property type="entry name" value="5'-nuclease"/>
    <property type="match status" value="1"/>
</dbReference>
<dbReference type="GO" id="GO:0004518">
    <property type="term" value="F:nuclease activity"/>
    <property type="evidence" value="ECO:0007669"/>
    <property type="project" value="UniProtKB-KW"/>
</dbReference>
<evidence type="ECO:0000313" key="9">
    <source>
        <dbReference type="EMBL" id="SLM11055.1"/>
    </source>
</evidence>
<dbReference type="InterPro" id="IPR029060">
    <property type="entry name" value="PIN-like_dom_sf"/>
</dbReference>